<feature type="chain" id="PRO_5032927757" description="Peptidase S9 prolyl oligopeptidase catalytic domain-containing protein" evidence="2">
    <location>
        <begin position="20"/>
        <end position="1010"/>
    </location>
</feature>
<evidence type="ECO:0000313" key="5">
    <source>
        <dbReference type="Proteomes" id="UP000445000"/>
    </source>
</evidence>
<reference evidence="5" key="1">
    <citation type="submission" date="2020-01" db="EMBL/GenBank/DDBJ databases">
        <title>'Steroidobacter agaridevorans' sp. nov., agar-degrading bacteria isolated from rhizosphere soils.</title>
        <authorList>
            <person name="Ikenaga M."/>
            <person name="Kataoka M."/>
            <person name="Murouchi A."/>
            <person name="Katsuragi S."/>
            <person name="Sakai M."/>
        </authorList>
    </citation>
    <scope>NUCLEOTIDE SEQUENCE [LARGE SCALE GENOMIC DNA]</scope>
    <source>
        <strain evidence="5">YU21-B</strain>
    </source>
</reference>
<protein>
    <recommendedName>
        <fullName evidence="3">Peptidase S9 prolyl oligopeptidase catalytic domain-containing protein</fullName>
    </recommendedName>
</protein>
<dbReference type="AlphaFoldDB" id="A0A829YLP5"/>
<dbReference type="Pfam" id="PF00326">
    <property type="entry name" value="Peptidase_S9"/>
    <property type="match status" value="1"/>
</dbReference>
<dbReference type="PANTHER" id="PTHR43037">
    <property type="entry name" value="UNNAMED PRODUCT-RELATED"/>
    <property type="match status" value="1"/>
</dbReference>
<dbReference type="SUPFAM" id="SSF53474">
    <property type="entry name" value="alpha/beta-Hydrolases"/>
    <property type="match status" value="1"/>
</dbReference>
<organism evidence="4 5">
    <name type="scientific">Steroidobacter agaridevorans</name>
    <dbReference type="NCBI Taxonomy" id="2695856"/>
    <lineage>
        <taxon>Bacteria</taxon>
        <taxon>Pseudomonadati</taxon>
        <taxon>Pseudomonadota</taxon>
        <taxon>Gammaproteobacteria</taxon>
        <taxon>Steroidobacterales</taxon>
        <taxon>Steroidobacteraceae</taxon>
        <taxon>Steroidobacter</taxon>
    </lineage>
</organism>
<dbReference type="InterPro" id="IPR050955">
    <property type="entry name" value="Plant_Biomass_Hydrol_Est"/>
</dbReference>
<keyword evidence="1 2" id="KW-0732">Signal</keyword>
<dbReference type="RefSeq" id="WP_161815236.1">
    <property type="nucleotide sequence ID" value="NZ_BLJN01000006.1"/>
</dbReference>
<evidence type="ECO:0000256" key="1">
    <source>
        <dbReference type="ARBA" id="ARBA00022729"/>
    </source>
</evidence>
<dbReference type="GO" id="GO:0006508">
    <property type="term" value="P:proteolysis"/>
    <property type="evidence" value="ECO:0007669"/>
    <property type="project" value="InterPro"/>
</dbReference>
<dbReference type="PANTHER" id="PTHR43037:SF1">
    <property type="entry name" value="BLL1128 PROTEIN"/>
    <property type="match status" value="1"/>
</dbReference>
<evidence type="ECO:0000256" key="2">
    <source>
        <dbReference type="SAM" id="SignalP"/>
    </source>
</evidence>
<comment type="caution">
    <text evidence="4">The sequence shown here is derived from an EMBL/GenBank/DDBJ whole genome shotgun (WGS) entry which is preliminary data.</text>
</comment>
<keyword evidence="5" id="KW-1185">Reference proteome</keyword>
<feature type="domain" description="Peptidase S9 prolyl oligopeptidase catalytic" evidence="3">
    <location>
        <begin position="448"/>
        <end position="589"/>
    </location>
</feature>
<accession>A0A829YLP5</accession>
<gene>
    <name evidence="4" type="ORF">GCM10011487_56380</name>
</gene>
<dbReference type="EMBL" id="BLJN01000006">
    <property type="protein sequence ID" value="GFE83638.1"/>
    <property type="molecule type" value="Genomic_DNA"/>
</dbReference>
<evidence type="ECO:0000259" key="3">
    <source>
        <dbReference type="Pfam" id="PF00326"/>
    </source>
</evidence>
<name>A0A829YLP5_9GAMM</name>
<dbReference type="Gene3D" id="3.40.50.1820">
    <property type="entry name" value="alpha/beta hydrolase"/>
    <property type="match status" value="1"/>
</dbReference>
<feature type="signal peptide" evidence="2">
    <location>
        <begin position="1"/>
        <end position="19"/>
    </location>
</feature>
<dbReference type="Proteomes" id="UP000445000">
    <property type="component" value="Unassembled WGS sequence"/>
</dbReference>
<dbReference type="InterPro" id="IPR029058">
    <property type="entry name" value="AB_hydrolase_fold"/>
</dbReference>
<dbReference type="GO" id="GO:0008236">
    <property type="term" value="F:serine-type peptidase activity"/>
    <property type="evidence" value="ECO:0007669"/>
    <property type="project" value="InterPro"/>
</dbReference>
<dbReference type="InterPro" id="IPR001375">
    <property type="entry name" value="Peptidase_S9_cat"/>
</dbReference>
<evidence type="ECO:0000313" key="4">
    <source>
        <dbReference type="EMBL" id="GFE83638.1"/>
    </source>
</evidence>
<proteinExistence type="predicted"/>
<sequence length="1010" mass="112494">MHNLLAAAFLLFVSTLWSAHSAPLDAVEIEPARRDIWSRGSERFHKQWLIAGTLSPDVANRIDPTTLKPADGQAFDPDMANVRWRAHTSWSAITDLNPILGAPSNGDRRNAVVAGTVSRAHAGAADLSIGAQGPITVWLNGKRVHERTSSYAAFARDSERVTVQMRQGDNALLLRLEQVDPNAWPFTLRIVEPGALIERPEVIVPYLRDSSDQLEVHTNLTVDSAAAPVEVTALGAGGRVFASRTVARGASVTLDTSTWPAGAYEFRVATRDAWDKSYLVHLPWYKGDAAAAAQRLIDAAEAPTDGVYSAHLQLLAQIVRDRTNGQLNAALPGLAARIHSPLLEYEEIELDRAQRAGSVRPGGFVRLGYVDESDGSVQFCRAYLPPDYSDAQRWPLVLSLHGYNPENPPLHRWWSVDQRHSDFAERKHIIYIEPHGRGNAQYLGIGERDVLRCLQEAKARFAVDDDRVYLTGESMGGHGTWAIASRHPQLFAAAAPVFGGWDFRVSTIRGPSLSENQPGNAREFYIQERRSSFANAENLLNVPLLVIHGDSDATVSVENSRHATQMLQRWGYDVRYWEMPGWGHEDLQQRLNLIDWLLEHRRNAAPRRVRLRSTDLSGARAHWLEARAMEEPERVIRAEAEVVKPGLVRIDSENLAAFDLTLPASLRGSAQELELVWNGKSQRAQLDNGVARIVTSPNKAHEFRKRPGLEGPIPDILSTPFMVVLGTTSRDPHMRRSIEERARDLQDVWLAWQYQPLRLKQDVEVTADDERAYSLILLGGADANAVTRRLGKHLPMSVSANSIEVDGKRWQVKDAVLQMIYPSSRADHRYVFVVAATSATGMHFWKPEFVEPSIGVGFMASDWTIRDGRRPPPEATVNPRDRDVASGVFDANWRRADRWTVEGDTAIRSAWRLRRPAVEPYTPSPESLETYRGEYDFGQFVATLSVDDGELIAHVPSQAPLPLEPKGPNLFRTLAYPTKDAIEFIMDATGAVVGAEVDTQGRTIFGKKMK</sequence>